<feature type="region of interest" description="Disordered" evidence="1">
    <location>
        <begin position="226"/>
        <end position="255"/>
    </location>
</feature>
<organism evidence="2 3">
    <name type="scientific">Stylosanthes scabra</name>
    <dbReference type="NCBI Taxonomy" id="79078"/>
    <lineage>
        <taxon>Eukaryota</taxon>
        <taxon>Viridiplantae</taxon>
        <taxon>Streptophyta</taxon>
        <taxon>Embryophyta</taxon>
        <taxon>Tracheophyta</taxon>
        <taxon>Spermatophyta</taxon>
        <taxon>Magnoliopsida</taxon>
        <taxon>eudicotyledons</taxon>
        <taxon>Gunneridae</taxon>
        <taxon>Pentapetalae</taxon>
        <taxon>rosids</taxon>
        <taxon>fabids</taxon>
        <taxon>Fabales</taxon>
        <taxon>Fabaceae</taxon>
        <taxon>Papilionoideae</taxon>
        <taxon>50 kb inversion clade</taxon>
        <taxon>dalbergioids sensu lato</taxon>
        <taxon>Dalbergieae</taxon>
        <taxon>Pterocarpus clade</taxon>
        <taxon>Stylosanthes</taxon>
    </lineage>
</organism>
<gene>
    <name evidence="2" type="ORF">PIB30_095321</name>
</gene>
<protein>
    <submittedName>
        <fullName evidence="2">Uncharacterized protein</fullName>
    </submittedName>
</protein>
<proteinExistence type="predicted"/>
<dbReference type="Proteomes" id="UP001341840">
    <property type="component" value="Unassembled WGS sequence"/>
</dbReference>
<feature type="non-terminal residue" evidence="2">
    <location>
        <position position="1"/>
    </location>
</feature>
<dbReference type="EMBL" id="JASCZI010122999">
    <property type="protein sequence ID" value="MED6164976.1"/>
    <property type="molecule type" value="Genomic_DNA"/>
</dbReference>
<feature type="compositionally biased region" description="Polar residues" evidence="1">
    <location>
        <begin position="234"/>
        <end position="243"/>
    </location>
</feature>
<name>A0ABU6UV20_9FABA</name>
<comment type="caution">
    <text evidence="2">The sequence shown here is derived from an EMBL/GenBank/DDBJ whole genome shotgun (WGS) entry which is preliminary data.</text>
</comment>
<evidence type="ECO:0000313" key="3">
    <source>
        <dbReference type="Proteomes" id="UP001341840"/>
    </source>
</evidence>
<accession>A0ABU6UV20</accession>
<sequence length="255" mass="27929">FLTSHLLSYTHNTIITRRPPPCCRWRQQQQPPLRPLLLLLLLLHSFSLCSYPASASNVLCRPLLSSPSPSPASSVAPATSRSALLHYRQLLPYLQARKPPLRPLLTTPSPALLLPLRRRCFSLILLCSVLLSLLQQPLPLQFFHFSQIVRRSLVNHDATAPTAPHSHCRAVSPVLLFRKWPAPFSPTFIFAPASDLDGGFPVSLQPPLPTAFPIFAARVSSGGGIQTEIGANDANVQTQESQPGPNPSEAEHLSS</sequence>
<reference evidence="2 3" key="1">
    <citation type="journal article" date="2023" name="Plants (Basel)">
        <title>Bridging the Gap: Combining Genomics and Transcriptomics Approaches to Understand Stylosanthes scabra, an Orphan Legume from the Brazilian Caatinga.</title>
        <authorList>
            <person name="Ferreira-Neto J.R.C."/>
            <person name="da Silva M.D."/>
            <person name="Binneck E."/>
            <person name="de Melo N.F."/>
            <person name="da Silva R.H."/>
            <person name="de Melo A.L.T.M."/>
            <person name="Pandolfi V."/>
            <person name="Bustamante F.O."/>
            <person name="Brasileiro-Vidal A.C."/>
            <person name="Benko-Iseppon A.M."/>
        </authorList>
    </citation>
    <scope>NUCLEOTIDE SEQUENCE [LARGE SCALE GENOMIC DNA]</scope>
    <source>
        <tissue evidence="2">Leaves</tissue>
    </source>
</reference>
<evidence type="ECO:0000256" key="1">
    <source>
        <dbReference type="SAM" id="MobiDB-lite"/>
    </source>
</evidence>
<evidence type="ECO:0000313" key="2">
    <source>
        <dbReference type="EMBL" id="MED6164976.1"/>
    </source>
</evidence>
<keyword evidence="3" id="KW-1185">Reference proteome</keyword>